<dbReference type="EMBL" id="MT631666">
    <property type="protein sequence ID" value="QNO56742.1"/>
    <property type="molecule type" value="Genomic_DNA"/>
</dbReference>
<reference evidence="1" key="1">
    <citation type="submission" date="2020-06" db="EMBL/GenBank/DDBJ databases">
        <title>Unique genomic features of the anaerobic methanotrophic archaea.</title>
        <authorList>
            <person name="Chadwick G.L."/>
            <person name="Skennerton C.T."/>
            <person name="Laso-Perez R."/>
            <person name="Leu A.O."/>
            <person name="Speth D.R."/>
            <person name="Yu H."/>
            <person name="Morgan-Lang C."/>
            <person name="Hatzenpichler R."/>
            <person name="Goudeau D."/>
            <person name="Malmstrom R."/>
            <person name="Brazelton W.J."/>
            <person name="Woyke T."/>
            <person name="Hallam S.J."/>
            <person name="Tyson G.W."/>
            <person name="Wegener G."/>
            <person name="Boetius A."/>
            <person name="Orphan V."/>
        </authorList>
    </citation>
    <scope>NUCLEOTIDE SEQUENCE</scope>
</reference>
<organism evidence="1">
    <name type="scientific">Candidatus Methanophaga sp. ANME-1 ERB7</name>
    <dbReference type="NCBI Taxonomy" id="2759913"/>
    <lineage>
        <taxon>Archaea</taxon>
        <taxon>Methanobacteriati</taxon>
        <taxon>Methanobacteriota</taxon>
        <taxon>Stenosarchaea group</taxon>
        <taxon>Methanomicrobia</taxon>
        <taxon>Candidatus Methanophagales</taxon>
        <taxon>Candidatus Methanophagaceae</taxon>
        <taxon>Candidatus Methanophaga</taxon>
    </lineage>
</organism>
<name>A0A7G9Z908_9EURY</name>
<proteinExistence type="predicted"/>
<sequence length="128" mass="14466">MSGGMGITSEEQPEFNEIFAVTITLGIRNKKQKRGKIYSPDTIYKLYMNPEQAKAHVKSQINVIETVYNIRITNLEEVIEAIIEKTRNVDKILTICTALNSWVAMNASPTGVVEIPLELVNELMERIL</sequence>
<dbReference type="AlphaFoldDB" id="A0A7G9Z908"/>
<evidence type="ECO:0000313" key="1">
    <source>
        <dbReference type="EMBL" id="QNO56742.1"/>
    </source>
</evidence>
<gene>
    <name evidence="1" type="ORF">HGIILDEE_00031</name>
</gene>
<accession>A0A7G9Z908</accession>
<protein>
    <submittedName>
        <fullName evidence="1">Uncharacterized protein</fullName>
    </submittedName>
</protein>